<comment type="caution">
    <text evidence="15">The sequence shown here is derived from an EMBL/GenBank/DDBJ whole genome shotgun (WGS) entry which is preliminary data.</text>
</comment>
<dbReference type="Pfam" id="PF22458">
    <property type="entry name" value="RsmF-B_ferredox"/>
    <property type="match status" value="1"/>
</dbReference>
<dbReference type="GO" id="GO:0008649">
    <property type="term" value="F:rRNA methyltransferase activity"/>
    <property type="evidence" value="ECO:0007669"/>
    <property type="project" value="InterPro"/>
</dbReference>
<dbReference type="RefSeq" id="WP_078318382.1">
    <property type="nucleotide sequence ID" value="NZ_MUYV01000011.1"/>
</dbReference>
<dbReference type="InterPro" id="IPR049560">
    <property type="entry name" value="MeTrfase_RsmB-F_NOP2_cat"/>
</dbReference>
<dbReference type="NCBIfam" id="TIGR00563">
    <property type="entry name" value="rsmB"/>
    <property type="match status" value="1"/>
</dbReference>
<evidence type="ECO:0000256" key="12">
    <source>
        <dbReference type="ARBA" id="ARBA00047283"/>
    </source>
</evidence>
<reference evidence="15 16" key="1">
    <citation type="submission" date="2017-02" db="EMBL/GenBank/DDBJ databases">
        <title>Draft genome sequence of Moraxella porci CCUG 54912T type strain.</title>
        <authorList>
            <person name="Salva-Serra F."/>
            <person name="Engstrom-Jakobsson H."/>
            <person name="Thorell K."/>
            <person name="Jaen-Luchoro D."/>
            <person name="Gonzales-Siles L."/>
            <person name="Karlsson R."/>
            <person name="Yazdan S."/>
            <person name="Boulund F."/>
            <person name="Johnning A."/>
            <person name="Engstrand L."/>
            <person name="Kristiansson E."/>
            <person name="Moore E."/>
        </authorList>
    </citation>
    <scope>NUCLEOTIDE SEQUENCE [LARGE SCALE GENOMIC DNA]</scope>
    <source>
        <strain evidence="15 16">CCUG 54912</strain>
    </source>
</reference>
<evidence type="ECO:0000256" key="6">
    <source>
        <dbReference type="ARBA" id="ARBA00022603"/>
    </source>
</evidence>
<dbReference type="GO" id="GO:0003723">
    <property type="term" value="F:RNA binding"/>
    <property type="evidence" value="ECO:0007669"/>
    <property type="project" value="UniProtKB-UniRule"/>
</dbReference>
<dbReference type="PRINTS" id="PR02008">
    <property type="entry name" value="RCMTFAMILY"/>
</dbReference>
<keyword evidence="9 13" id="KW-0694">RNA-binding</keyword>
<feature type="binding site" evidence="13">
    <location>
        <position position="284"/>
    </location>
    <ligand>
        <name>S-adenosyl-L-methionine</name>
        <dbReference type="ChEBI" id="CHEBI:59789"/>
    </ligand>
</feature>
<evidence type="ECO:0000256" key="11">
    <source>
        <dbReference type="ARBA" id="ARBA00031088"/>
    </source>
</evidence>
<name>A0A1T0CP11_9GAMM</name>
<feature type="binding site" evidence="13">
    <location>
        <position position="329"/>
    </location>
    <ligand>
        <name>S-adenosyl-L-methionine</name>
        <dbReference type="ChEBI" id="CHEBI:59789"/>
    </ligand>
</feature>
<dbReference type="InterPro" id="IPR023267">
    <property type="entry name" value="RCMT"/>
</dbReference>
<evidence type="ECO:0000256" key="1">
    <source>
        <dbReference type="ARBA" id="ARBA00002724"/>
    </source>
</evidence>
<dbReference type="InterPro" id="IPR035926">
    <property type="entry name" value="NusB-like_sf"/>
</dbReference>
<comment type="catalytic activity">
    <reaction evidence="12">
        <text>cytidine(967) in 16S rRNA + S-adenosyl-L-methionine = 5-methylcytidine(967) in 16S rRNA + S-adenosyl-L-homocysteine + H(+)</text>
        <dbReference type="Rhea" id="RHEA:42748"/>
        <dbReference type="Rhea" id="RHEA-COMP:10219"/>
        <dbReference type="Rhea" id="RHEA-COMP:10220"/>
        <dbReference type="ChEBI" id="CHEBI:15378"/>
        <dbReference type="ChEBI" id="CHEBI:57856"/>
        <dbReference type="ChEBI" id="CHEBI:59789"/>
        <dbReference type="ChEBI" id="CHEBI:74483"/>
        <dbReference type="ChEBI" id="CHEBI:82748"/>
        <dbReference type="EC" id="2.1.1.176"/>
    </reaction>
</comment>
<sequence>MNDIYKKLNNKKLSNRAKVIAVIEEILQGKSLSSLLDPLLSPIDADSRGFVHELLLGTLRQWWALSRITESLVPRPISDPGVVAALHVGLYQLLYMHTAEHAAVHETVESLKELGKDYGTGLLNAVLRKVQKTPNKFAKKINKNHSLPNWLAKALKSDWPQYYDALGAALKQPAPVFLRVNERRCSIEQYGRLLDEHGIAHSLVALGYQDKQTIRLDQVQRITELPHFVDGWVSVQDAHAQLTAHLLEPYIDGHSTVLDMCCAPGGKTAHLLEKFHMKHLYAVDHDADRLSRVHDNLHRLGLVDERLSIIEADGTAWQADGLLDVIVLDAPCTATGVLRRHPDIALLRQSEDVAKTQRLQREILENLWPQLADGGVLLYVTCSILKVENESQLVDFLSCHDDAMALPFKLDLAHQIPQQVGYQCLPIEAGGGDGFYYALLKKSSRT</sequence>
<dbReference type="InterPro" id="IPR004573">
    <property type="entry name" value="rRNA_ssu_MeTfrase_B"/>
</dbReference>
<evidence type="ECO:0000256" key="4">
    <source>
        <dbReference type="ARBA" id="ARBA00022490"/>
    </source>
</evidence>
<feature type="active site" description="Nucleophile" evidence="13">
    <location>
        <position position="382"/>
    </location>
</feature>
<dbReference type="GO" id="GO:0006355">
    <property type="term" value="P:regulation of DNA-templated transcription"/>
    <property type="evidence" value="ECO:0007669"/>
    <property type="project" value="InterPro"/>
</dbReference>
<feature type="domain" description="SAM-dependent MTase RsmB/NOP-type" evidence="14">
    <location>
        <begin position="166"/>
        <end position="443"/>
    </location>
</feature>
<dbReference type="Gene3D" id="1.10.940.10">
    <property type="entry name" value="NusB-like"/>
    <property type="match status" value="1"/>
</dbReference>
<dbReference type="CDD" id="cd02440">
    <property type="entry name" value="AdoMet_MTases"/>
    <property type="match status" value="1"/>
</dbReference>
<dbReference type="PROSITE" id="PS51686">
    <property type="entry name" value="SAM_MT_RSMB_NOP"/>
    <property type="match status" value="1"/>
</dbReference>
<evidence type="ECO:0000259" key="14">
    <source>
        <dbReference type="PROSITE" id="PS51686"/>
    </source>
</evidence>
<feature type="binding site" evidence="13">
    <location>
        <begin position="261"/>
        <end position="267"/>
    </location>
    <ligand>
        <name>S-adenosyl-L-methionine</name>
        <dbReference type="ChEBI" id="CHEBI:59789"/>
    </ligand>
</feature>
<dbReference type="EC" id="2.1.1.176" evidence="3"/>
<dbReference type="InterPro" id="IPR006027">
    <property type="entry name" value="NusB_RsmB_TIM44"/>
</dbReference>
<dbReference type="InterPro" id="IPR054728">
    <property type="entry name" value="RsmB-like_ferredoxin"/>
</dbReference>
<dbReference type="Gene3D" id="3.40.50.150">
    <property type="entry name" value="Vaccinia Virus protein VP39"/>
    <property type="match status" value="1"/>
</dbReference>
<dbReference type="SUPFAM" id="SSF48013">
    <property type="entry name" value="NusB-like"/>
    <property type="match status" value="1"/>
</dbReference>
<gene>
    <name evidence="15" type="ORF">B0681_08945</name>
</gene>
<dbReference type="Pfam" id="PF01189">
    <property type="entry name" value="Methyltr_RsmB-F"/>
    <property type="match status" value="1"/>
</dbReference>
<feature type="binding site" evidence="13">
    <location>
        <position position="313"/>
    </location>
    <ligand>
        <name>S-adenosyl-L-methionine</name>
        <dbReference type="ChEBI" id="CHEBI:59789"/>
    </ligand>
</feature>
<evidence type="ECO:0000256" key="8">
    <source>
        <dbReference type="ARBA" id="ARBA00022691"/>
    </source>
</evidence>
<comment type="subcellular location">
    <subcellularLocation>
        <location evidence="2">Cytoplasm</location>
    </subcellularLocation>
</comment>
<protein>
    <recommendedName>
        <fullName evidence="3">16S rRNA (cytosine(967)-C(5))-methyltransferase</fullName>
        <ecNumber evidence="3">2.1.1.176</ecNumber>
    </recommendedName>
    <alternativeName>
        <fullName evidence="10">16S rRNA m5C967 methyltransferase</fullName>
    </alternativeName>
    <alternativeName>
        <fullName evidence="11">rRNA (cytosine-C(5)-)-methyltransferase RsmB</fullName>
    </alternativeName>
</protein>
<comment type="function">
    <text evidence="1">Specifically methylates the cytosine at position 967 (m5C967) of 16S rRNA.</text>
</comment>
<dbReference type="GO" id="GO:0005737">
    <property type="term" value="C:cytoplasm"/>
    <property type="evidence" value="ECO:0007669"/>
    <property type="project" value="UniProtKB-SubCell"/>
</dbReference>
<dbReference type="SUPFAM" id="SSF53335">
    <property type="entry name" value="S-adenosyl-L-methionine-dependent methyltransferases"/>
    <property type="match status" value="1"/>
</dbReference>
<dbReference type="PANTHER" id="PTHR22807">
    <property type="entry name" value="NOP2 YEAST -RELATED NOL1/NOP2/FMU SUN DOMAIN-CONTAINING"/>
    <property type="match status" value="1"/>
</dbReference>
<evidence type="ECO:0000256" key="7">
    <source>
        <dbReference type="ARBA" id="ARBA00022679"/>
    </source>
</evidence>
<keyword evidence="8 13" id="KW-0949">S-adenosyl-L-methionine</keyword>
<evidence type="ECO:0000256" key="9">
    <source>
        <dbReference type="ARBA" id="ARBA00022884"/>
    </source>
</evidence>
<evidence type="ECO:0000256" key="2">
    <source>
        <dbReference type="ARBA" id="ARBA00004496"/>
    </source>
</evidence>
<proteinExistence type="inferred from homology"/>
<keyword evidence="6 13" id="KW-0489">Methyltransferase</keyword>
<dbReference type="STRING" id="573983.B0681_08945"/>
<dbReference type="EMBL" id="MUYV01000011">
    <property type="protein sequence ID" value="OOS24068.1"/>
    <property type="molecule type" value="Genomic_DNA"/>
</dbReference>
<dbReference type="InterPro" id="IPR001678">
    <property type="entry name" value="MeTrfase_RsmB-F_NOP2_dom"/>
</dbReference>
<keyword evidence="7 13" id="KW-0808">Transferase</keyword>
<evidence type="ECO:0000256" key="13">
    <source>
        <dbReference type="PROSITE-ProRule" id="PRU01023"/>
    </source>
</evidence>
<evidence type="ECO:0000256" key="10">
    <source>
        <dbReference type="ARBA" id="ARBA00030399"/>
    </source>
</evidence>
<dbReference type="AlphaFoldDB" id="A0A1T0CP11"/>
<dbReference type="Proteomes" id="UP000190683">
    <property type="component" value="Unassembled WGS sequence"/>
</dbReference>
<evidence type="ECO:0000313" key="16">
    <source>
        <dbReference type="Proteomes" id="UP000190683"/>
    </source>
</evidence>
<keyword evidence="16" id="KW-1185">Reference proteome</keyword>
<keyword evidence="4" id="KW-0963">Cytoplasm</keyword>
<keyword evidence="5" id="KW-0698">rRNA processing</keyword>
<evidence type="ECO:0000256" key="3">
    <source>
        <dbReference type="ARBA" id="ARBA00012140"/>
    </source>
</evidence>
<dbReference type="InterPro" id="IPR029063">
    <property type="entry name" value="SAM-dependent_MTases_sf"/>
</dbReference>
<comment type="similarity">
    <text evidence="13">Belongs to the class I-like SAM-binding methyltransferase superfamily. RsmB/NOP family.</text>
</comment>
<evidence type="ECO:0000256" key="5">
    <source>
        <dbReference type="ARBA" id="ARBA00022552"/>
    </source>
</evidence>
<dbReference type="PANTHER" id="PTHR22807:SF61">
    <property type="entry name" value="NOL1_NOP2_SUN FAMILY PROTEIN _ ANTITERMINATION NUSB DOMAIN-CONTAINING PROTEIN"/>
    <property type="match status" value="1"/>
</dbReference>
<dbReference type="Pfam" id="PF01029">
    <property type="entry name" value="NusB"/>
    <property type="match status" value="1"/>
</dbReference>
<dbReference type="NCBIfam" id="NF008149">
    <property type="entry name" value="PRK10901.1"/>
    <property type="match status" value="1"/>
</dbReference>
<organism evidence="15 16">
    <name type="scientific">Moraxella porci DSM 25326</name>
    <dbReference type="NCBI Taxonomy" id="573983"/>
    <lineage>
        <taxon>Bacteria</taxon>
        <taxon>Pseudomonadati</taxon>
        <taxon>Pseudomonadota</taxon>
        <taxon>Gammaproteobacteria</taxon>
        <taxon>Moraxellales</taxon>
        <taxon>Moraxellaceae</taxon>
        <taxon>Moraxella</taxon>
    </lineage>
</organism>
<evidence type="ECO:0000313" key="15">
    <source>
        <dbReference type="EMBL" id="OOS24068.1"/>
    </source>
</evidence>
<accession>A0A1T0CP11</accession>